<accession>A0ABR8MSY0</accession>
<dbReference type="InterPro" id="IPR018060">
    <property type="entry name" value="HTH_AraC"/>
</dbReference>
<feature type="domain" description="HTH araC/xylS-type" evidence="5">
    <location>
        <begin position="10"/>
        <end position="109"/>
    </location>
</feature>
<dbReference type="Gene3D" id="3.20.80.10">
    <property type="entry name" value="Regulatory factor, effector binding domain"/>
    <property type="match status" value="1"/>
</dbReference>
<dbReference type="InterPro" id="IPR011256">
    <property type="entry name" value="Reg_factor_effector_dom_sf"/>
</dbReference>
<dbReference type="PROSITE" id="PS01124">
    <property type="entry name" value="HTH_ARAC_FAMILY_2"/>
    <property type="match status" value="1"/>
</dbReference>
<dbReference type="InterPro" id="IPR050908">
    <property type="entry name" value="SmbC-like"/>
</dbReference>
<dbReference type="Pfam" id="PF12833">
    <property type="entry name" value="HTH_18"/>
    <property type="match status" value="1"/>
</dbReference>
<dbReference type="SMART" id="SM00871">
    <property type="entry name" value="AraC_E_bind"/>
    <property type="match status" value="1"/>
</dbReference>
<evidence type="ECO:0000313" key="6">
    <source>
        <dbReference type="EMBL" id="MBD3919088.1"/>
    </source>
</evidence>
<keyword evidence="7" id="KW-1185">Reference proteome</keyword>
<dbReference type="SUPFAM" id="SSF55136">
    <property type="entry name" value="Probable bacterial effector-binding domain"/>
    <property type="match status" value="1"/>
</dbReference>
<evidence type="ECO:0000313" key="7">
    <source>
        <dbReference type="Proteomes" id="UP000609346"/>
    </source>
</evidence>
<dbReference type="InterPro" id="IPR018062">
    <property type="entry name" value="HTH_AraC-typ_CS"/>
</dbReference>
<evidence type="ECO:0000256" key="3">
    <source>
        <dbReference type="ARBA" id="ARBA00023163"/>
    </source>
</evidence>
<evidence type="ECO:0000256" key="4">
    <source>
        <dbReference type="SAM" id="Coils"/>
    </source>
</evidence>
<dbReference type="InterPro" id="IPR009057">
    <property type="entry name" value="Homeodomain-like_sf"/>
</dbReference>
<dbReference type="PANTHER" id="PTHR40055">
    <property type="entry name" value="TRANSCRIPTIONAL REGULATOR YGIV-RELATED"/>
    <property type="match status" value="1"/>
</dbReference>
<evidence type="ECO:0000256" key="1">
    <source>
        <dbReference type="ARBA" id="ARBA00023015"/>
    </source>
</evidence>
<dbReference type="EMBL" id="JACXZA010000002">
    <property type="protein sequence ID" value="MBD3919088.1"/>
    <property type="molecule type" value="Genomic_DNA"/>
</dbReference>
<feature type="coiled-coil region" evidence="4">
    <location>
        <begin position="109"/>
        <end position="145"/>
    </location>
</feature>
<sequence>MNKEYIARINQVVRYIEHNLASSFTLEELAGISAFSPHHFHRVFKHVMNENVFQFINRLRVEKISKVIVFDPDRSLTDVALECGLQSSAHLSRTFRRHTGLSASEYRKKYNLERTKEQFEQERAAANEAAQLQEIEQKYSNLKITIRLLPARQAACIHRKGSLIQEMYDMTVLMAFSKLATWMQTHDLLESDSQAIGLIFDDPCLTAQSMQRYAVSFTTSKNVSSSLEVQSITLYGGTYAVIPLAEPFHVLRELIHLVKIRWLPQSNFQWDESRHEMAIFQSTELSDPGDMVRLAFCIPVKLNDNK</sequence>
<protein>
    <submittedName>
        <fullName evidence="6">AraC family transcriptional regulator</fullName>
    </submittedName>
</protein>
<keyword evidence="2" id="KW-0238">DNA-binding</keyword>
<comment type="caution">
    <text evidence="6">The sequence shown here is derived from an EMBL/GenBank/DDBJ whole genome shotgun (WGS) entry which is preliminary data.</text>
</comment>
<dbReference type="InterPro" id="IPR010499">
    <property type="entry name" value="AraC_E-bd"/>
</dbReference>
<dbReference type="Gene3D" id="1.10.10.60">
    <property type="entry name" value="Homeodomain-like"/>
    <property type="match status" value="2"/>
</dbReference>
<dbReference type="RefSeq" id="WP_191203356.1">
    <property type="nucleotide sequence ID" value="NZ_JACXZA010000002.1"/>
</dbReference>
<reference evidence="6 7" key="1">
    <citation type="submission" date="2020-09" db="EMBL/GenBank/DDBJ databases">
        <title>Paenibacillus sp. strain PR3 16S rRNA gene Genome sequencing and assembly.</title>
        <authorList>
            <person name="Kim J."/>
        </authorList>
    </citation>
    <scope>NUCLEOTIDE SEQUENCE [LARGE SCALE GENOMIC DNA]</scope>
    <source>
        <strain evidence="6 7">PR3</strain>
    </source>
</reference>
<dbReference type="PANTHER" id="PTHR40055:SF1">
    <property type="entry name" value="TRANSCRIPTIONAL REGULATOR YGIV-RELATED"/>
    <property type="match status" value="1"/>
</dbReference>
<name>A0ABR8MSY0_9BACL</name>
<dbReference type="InterPro" id="IPR029442">
    <property type="entry name" value="GyrI-like"/>
</dbReference>
<dbReference type="PROSITE" id="PS00041">
    <property type="entry name" value="HTH_ARAC_FAMILY_1"/>
    <property type="match status" value="1"/>
</dbReference>
<dbReference type="SMART" id="SM00342">
    <property type="entry name" value="HTH_ARAC"/>
    <property type="match status" value="1"/>
</dbReference>
<keyword evidence="3" id="KW-0804">Transcription</keyword>
<evidence type="ECO:0000259" key="5">
    <source>
        <dbReference type="PROSITE" id="PS01124"/>
    </source>
</evidence>
<dbReference type="SUPFAM" id="SSF46689">
    <property type="entry name" value="Homeodomain-like"/>
    <property type="match status" value="2"/>
</dbReference>
<organism evidence="6 7">
    <name type="scientific">Paenibacillus terricola</name>
    <dbReference type="NCBI Taxonomy" id="2763503"/>
    <lineage>
        <taxon>Bacteria</taxon>
        <taxon>Bacillati</taxon>
        <taxon>Bacillota</taxon>
        <taxon>Bacilli</taxon>
        <taxon>Bacillales</taxon>
        <taxon>Paenibacillaceae</taxon>
        <taxon>Paenibacillus</taxon>
    </lineage>
</organism>
<keyword evidence="1" id="KW-0805">Transcription regulation</keyword>
<dbReference type="Pfam" id="PF06445">
    <property type="entry name" value="GyrI-like"/>
    <property type="match status" value="1"/>
</dbReference>
<keyword evidence="4" id="KW-0175">Coiled coil</keyword>
<dbReference type="Proteomes" id="UP000609346">
    <property type="component" value="Unassembled WGS sequence"/>
</dbReference>
<evidence type="ECO:0000256" key="2">
    <source>
        <dbReference type="ARBA" id="ARBA00023125"/>
    </source>
</evidence>
<proteinExistence type="predicted"/>
<gene>
    <name evidence="6" type="ORF">H8B09_10005</name>
</gene>